<dbReference type="Pfam" id="PF07883">
    <property type="entry name" value="Cupin_2"/>
    <property type="match status" value="1"/>
</dbReference>
<name>A0ABV8TXT8_9ACTN</name>
<reference evidence="4" key="1">
    <citation type="journal article" date="2019" name="Int. J. Syst. Evol. Microbiol.">
        <title>The Global Catalogue of Microorganisms (GCM) 10K type strain sequencing project: providing services to taxonomists for standard genome sequencing and annotation.</title>
        <authorList>
            <consortium name="The Broad Institute Genomics Platform"/>
            <consortium name="The Broad Institute Genome Sequencing Center for Infectious Disease"/>
            <person name="Wu L."/>
            <person name="Ma J."/>
        </authorList>
    </citation>
    <scope>NUCLEOTIDE SEQUENCE [LARGE SCALE GENOMIC DNA]</scope>
    <source>
        <strain evidence="4">IBRC-M 10908</strain>
    </source>
</reference>
<evidence type="ECO:0000313" key="3">
    <source>
        <dbReference type="EMBL" id="MFC4335407.1"/>
    </source>
</evidence>
<dbReference type="InterPro" id="IPR014710">
    <property type="entry name" value="RmlC-like_jellyroll"/>
</dbReference>
<dbReference type="RefSeq" id="WP_380620187.1">
    <property type="nucleotide sequence ID" value="NZ_JBHSDK010000013.1"/>
</dbReference>
<dbReference type="Proteomes" id="UP001595823">
    <property type="component" value="Unassembled WGS sequence"/>
</dbReference>
<dbReference type="InterPro" id="IPR013096">
    <property type="entry name" value="Cupin_2"/>
</dbReference>
<sequence>MSATATRPTPRPRSPRDHALIVGVHGAEGRTGWKAFYTRRHLESPTEAVEWATLPPGAVSGEHRHTRTEEIYLILDGEGEFFLNGEPHPVRPGTLAMTTVGNTHGLRNTGSSTLNWWVIETLSPDTQAILADTAPPRRKPMPARIEDLTATPRVDTAGTFDGPLAAVQRHVLADGDTAVLDSGGRETAGFLNKGAAELSFPGYSGTIEAPTAFLIPAGSTAEIAASGESELYTVELEVPQR</sequence>
<dbReference type="SUPFAM" id="SSF51182">
    <property type="entry name" value="RmlC-like cupins"/>
    <property type="match status" value="1"/>
</dbReference>
<dbReference type="EMBL" id="JBHSDK010000013">
    <property type="protein sequence ID" value="MFC4335407.1"/>
    <property type="molecule type" value="Genomic_DNA"/>
</dbReference>
<gene>
    <name evidence="3" type="ORF">ACFPET_09375</name>
</gene>
<dbReference type="Gene3D" id="2.60.120.10">
    <property type="entry name" value="Jelly Rolls"/>
    <property type="match status" value="1"/>
</dbReference>
<evidence type="ECO:0000313" key="4">
    <source>
        <dbReference type="Proteomes" id="UP001595823"/>
    </source>
</evidence>
<accession>A0ABV8TXT8</accession>
<evidence type="ECO:0000259" key="2">
    <source>
        <dbReference type="Pfam" id="PF07883"/>
    </source>
</evidence>
<dbReference type="PANTHER" id="PTHR35848">
    <property type="entry name" value="OXALATE-BINDING PROTEIN"/>
    <property type="match status" value="1"/>
</dbReference>
<feature type="domain" description="Cupin type-2" evidence="2">
    <location>
        <begin position="52"/>
        <end position="119"/>
    </location>
</feature>
<protein>
    <submittedName>
        <fullName evidence="3">Cupin domain-containing protein</fullName>
    </submittedName>
</protein>
<proteinExistence type="predicted"/>
<evidence type="ECO:0000256" key="1">
    <source>
        <dbReference type="ARBA" id="ARBA00022723"/>
    </source>
</evidence>
<keyword evidence="1" id="KW-0479">Metal-binding</keyword>
<dbReference type="PANTHER" id="PTHR35848:SF6">
    <property type="entry name" value="CUPIN TYPE-2 DOMAIN-CONTAINING PROTEIN"/>
    <property type="match status" value="1"/>
</dbReference>
<keyword evidence="4" id="KW-1185">Reference proteome</keyword>
<organism evidence="3 4">
    <name type="scientific">Salininema proteolyticum</name>
    <dbReference type="NCBI Taxonomy" id="1607685"/>
    <lineage>
        <taxon>Bacteria</taxon>
        <taxon>Bacillati</taxon>
        <taxon>Actinomycetota</taxon>
        <taxon>Actinomycetes</taxon>
        <taxon>Glycomycetales</taxon>
        <taxon>Glycomycetaceae</taxon>
        <taxon>Salininema</taxon>
    </lineage>
</organism>
<dbReference type="InterPro" id="IPR011051">
    <property type="entry name" value="RmlC_Cupin_sf"/>
</dbReference>
<dbReference type="InterPro" id="IPR051610">
    <property type="entry name" value="GPI/OXD"/>
</dbReference>
<comment type="caution">
    <text evidence="3">The sequence shown here is derived from an EMBL/GenBank/DDBJ whole genome shotgun (WGS) entry which is preliminary data.</text>
</comment>